<dbReference type="Gene3D" id="1.20.1560.10">
    <property type="entry name" value="ABC transporter type 1, transmembrane domain"/>
    <property type="match status" value="1"/>
</dbReference>
<gene>
    <name evidence="10" type="primary">cydC</name>
    <name evidence="10" type="ORF">QID03_03660</name>
</gene>
<dbReference type="SUPFAM" id="SSF52540">
    <property type="entry name" value="P-loop containing nucleoside triphosphate hydrolases"/>
    <property type="match status" value="1"/>
</dbReference>
<feature type="domain" description="ABC transporter" evidence="8">
    <location>
        <begin position="345"/>
        <end position="578"/>
    </location>
</feature>
<dbReference type="SMART" id="SM00382">
    <property type="entry name" value="AAA"/>
    <property type="match status" value="1"/>
</dbReference>
<keyword evidence="4" id="KW-0067">ATP-binding</keyword>
<keyword evidence="6 7" id="KW-0472">Membrane</keyword>
<protein>
    <submittedName>
        <fullName evidence="10">Thiol reductant ABC exporter subunit CydC</fullName>
    </submittedName>
</protein>
<evidence type="ECO:0000256" key="3">
    <source>
        <dbReference type="ARBA" id="ARBA00022741"/>
    </source>
</evidence>
<dbReference type="InterPro" id="IPR027417">
    <property type="entry name" value="P-loop_NTPase"/>
</dbReference>
<evidence type="ECO:0000313" key="11">
    <source>
        <dbReference type="Proteomes" id="UP001529245"/>
    </source>
</evidence>
<comment type="caution">
    <text evidence="10">The sequence shown here is derived from an EMBL/GenBank/DDBJ whole genome shotgun (WGS) entry which is preliminary data.</text>
</comment>
<feature type="domain" description="ABC transmembrane type-1" evidence="9">
    <location>
        <begin position="19"/>
        <end position="302"/>
    </location>
</feature>
<dbReference type="EMBL" id="JASGCB010000004">
    <property type="protein sequence ID" value="MDI9259273.1"/>
    <property type="molecule type" value="Genomic_DNA"/>
</dbReference>
<feature type="transmembrane region" description="Helical" evidence="7">
    <location>
        <begin position="133"/>
        <end position="152"/>
    </location>
</feature>
<evidence type="ECO:0000256" key="5">
    <source>
        <dbReference type="ARBA" id="ARBA00022989"/>
    </source>
</evidence>
<feature type="transmembrane region" description="Helical" evidence="7">
    <location>
        <begin position="54"/>
        <end position="73"/>
    </location>
</feature>
<organism evidence="10 11">
    <name type="scientific">Alicyclobacillus sendaiensis PA2</name>
    <dbReference type="NCBI Taxonomy" id="3029425"/>
    <lineage>
        <taxon>Bacteria</taxon>
        <taxon>Bacillati</taxon>
        <taxon>Bacillota</taxon>
        <taxon>Bacilli</taxon>
        <taxon>Bacillales</taxon>
        <taxon>Alicyclobacillaceae</taxon>
        <taxon>Alicyclobacillus</taxon>
    </lineage>
</organism>
<dbReference type="InterPro" id="IPR039421">
    <property type="entry name" value="Type_1_exporter"/>
</dbReference>
<evidence type="ECO:0000256" key="6">
    <source>
        <dbReference type="ARBA" id="ARBA00023136"/>
    </source>
</evidence>
<reference evidence="10 11" key="1">
    <citation type="submission" date="2023-04" db="EMBL/GenBank/DDBJ databases">
        <title>A. sendaiensis sub sp. chiapanensis a novel subspecie with specific adaptation in bacterial cell wall isolated from an active volcano.</title>
        <authorList>
            <person name="Alvarez Gutierrez P.E."/>
            <person name="Ortiz Cortes L.Y."/>
        </authorList>
    </citation>
    <scope>NUCLEOTIDE SEQUENCE [LARGE SCALE GENOMIC DNA]</scope>
    <source>
        <strain evidence="10 11">PA2</strain>
    </source>
</reference>
<dbReference type="Pfam" id="PF00005">
    <property type="entry name" value="ABC_tran"/>
    <property type="match status" value="1"/>
</dbReference>
<dbReference type="SUPFAM" id="SSF90123">
    <property type="entry name" value="ABC transporter transmembrane region"/>
    <property type="match status" value="1"/>
</dbReference>
<keyword evidence="3" id="KW-0547">Nucleotide-binding</keyword>
<keyword evidence="2 7" id="KW-0812">Transmembrane</keyword>
<dbReference type="InterPro" id="IPR036640">
    <property type="entry name" value="ABC1_TM_sf"/>
</dbReference>
<dbReference type="Proteomes" id="UP001529245">
    <property type="component" value="Unassembled WGS sequence"/>
</dbReference>
<keyword evidence="5 7" id="KW-1133">Transmembrane helix</keyword>
<dbReference type="Gene3D" id="3.40.50.300">
    <property type="entry name" value="P-loop containing nucleotide triphosphate hydrolases"/>
    <property type="match status" value="1"/>
</dbReference>
<dbReference type="InterPro" id="IPR003439">
    <property type="entry name" value="ABC_transporter-like_ATP-bd"/>
</dbReference>
<evidence type="ECO:0000256" key="1">
    <source>
        <dbReference type="ARBA" id="ARBA00004651"/>
    </source>
</evidence>
<keyword evidence="11" id="KW-1185">Reference proteome</keyword>
<evidence type="ECO:0000259" key="8">
    <source>
        <dbReference type="PROSITE" id="PS50893"/>
    </source>
</evidence>
<dbReference type="InterPro" id="IPR003593">
    <property type="entry name" value="AAA+_ATPase"/>
</dbReference>
<dbReference type="PROSITE" id="PS50929">
    <property type="entry name" value="ABC_TM1F"/>
    <property type="match status" value="1"/>
</dbReference>
<evidence type="ECO:0000256" key="7">
    <source>
        <dbReference type="SAM" id="Phobius"/>
    </source>
</evidence>
<feature type="transmembrane region" description="Helical" evidence="7">
    <location>
        <begin position="21"/>
        <end position="48"/>
    </location>
</feature>
<dbReference type="RefSeq" id="WP_283202843.1">
    <property type="nucleotide sequence ID" value="NZ_JASGCB010000004.1"/>
</dbReference>
<feature type="transmembrane region" description="Helical" evidence="7">
    <location>
        <begin position="158"/>
        <end position="180"/>
    </location>
</feature>
<name>A0ABT6XVZ7_ALISE</name>
<dbReference type="PROSITE" id="PS50893">
    <property type="entry name" value="ABC_TRANSPORTER_2"/>
    <property type="match status" value="1"/>
</dbReference>
<dbReference type="InterPro" id="IPR014223">
    <property type="entry name" value="ABC_CydC/D"/>
</dbReference>
<comment type="subcellular location">
    <subcellularLocation>
        <location evidence="1">Cell membrane</location>
        <topology evidence="1">Multi-pass membrane protein</topology>
    </subcellularLocation>
</comment>
<dbReference type="PANTHER" id="PTHR24221:SF653">
    <property type="entry name" value="TRANSPORT ATP-BINDING PROTEIN CYDC"/>
    <property type="match status" value="1"/>
</dbReference>
<evidence type="ECO:0000256" key="4">
    <source>
        <dbReference type="ARBA" id="ARBA00022840"/>
    </source>
</evidence>
<evidence type="ECO:0000256" key="2">
    <source>
        <dbReference type="ARBA" id="ARBA00022692"/>
    </source>
</evidence>
<accession>A0ABT6XVZ7</accession>
<dbReference type="InterPro" id="IPR017871">
    <property type="entry name" value="ABC_transporter-like_CS"/>
</dbReference>
<evidence type="ECO:0000259" key="9">
    <source>
        <dbReference type="PROSITE" id="PS50929"/>
    </source>
</evidence>
<dbReference type="PANTHER" id="PTHR24221">
    <property type="entry name" value="ATP-BINDING CASSETTE SUB-FAMILY B"/>
    <property type="match status" value="1"/>
</dbReference>
<proteinExistence type="predicted"/>
<dbReference type="NCBIfam" id="TIGR02868">
    <property type="entry name" value="CydC"/>
    <property type="match status" value="1"/>
</dbReference>
<dbReference type="PROSITE" id="PS00211">
    <property type="entry name" value="ABC_TRANSPORTER_1"/>
    <property type="match status" value="1"/>
</dbReference>
<dbReference type="InterPro" id="IPR011527">
    <property type="entry name" value="ABC1_TM_dom"/>
</dbReference>
<evidence type="ECO:0000313" key="10">
    <source>
        <dbReference type="EMBL" id="MDI9259273.1"/>
    </source>
</evidence>
<sequence>MRRVRWMWGFVRPVVGRVAGSTGLSSATFVAAAAMMATAGYLISAAALKPSTILMLWVPIVGVRFFGTSRAAFRYLERLISHDTVLRLTARLRALVFSHLERHPDSLIGRRTVSTLDLILTDMERVQNGLLRLLLPLGSGLASSALVGAWLARVDLSLAVTFALGVLVAGIAAPLLALWISHRWHNSRFAIRQRREAGMDDLVRGIEELLAHGEMDEMLARLDSWDEEEERLTAHLDAVRAILDGALYMGATATVAAVLAEAIELHLTSNLPGTMIAAVTLMVMAAMEPWTTAGPAFADVFEVSRSVAQMVDLAPVSSEEVGPRAESEGTSATLSLALASTHTAFSTHGLCSRRGDVWALRDVDIEVPRGHRVAIVGGSGAGKSTLLQVALGVVAYDKGEVRWFGHPLVGWAEAELRRVVTAVPQDTYIFHTTLRQNLLLARPDATDEELMMALSIAQLEDLVTRLPKGLDTVLHDRGYSLSGGERQRLSLARAVLSGAEVVLCDEPTSSLDVETERSFMEAFFTALRDKTVVWVTHRLTGMEFMDQIFVLHEGRVVERGTHRELVHRGGIYSALWRIQREMGSSALKNGVFGEPV</sequence>